<feature type="compositionally biased region" description="Basic and acidic residues" evidence="5">
    <location>
        <begin position="170"/>
        <end position="189"/>
    </location>
</feature>
<evidence type="ECO:0000256" key="4">
    <source>
        <dbReference type="ARBA" id="ARBA00045261"/>
    </source>
</evidence>
<dbReference type="Proteomes" id="UP000298787">
    <property type="component" value="Chromosome 10"/>
</dbReference>
<feature type="compositionally biased region" description="Low complexity" evidence="5">
    <location>
        <begin position="263"/>
        <end position="278"/>
    </location>
</feature>
<evidence type="ECO:0000256" key="3">
    <source>
        <dbReference type="ARBA" id="ARBA00033306"/>
    </source>
</evidence>
<evidence type="ECO:0000256" key="1">
    <source>
        <dbReference type="ARBA" id="ARBA00009887"/>
    </source>
</evidence>
<name>A0A4U5UR15_COLLU</name>
<organism evidence="7 8">
    <name type="scientific">Collichthys lucidus</name>
    <name type="common">Big head croaker</name>
    <name type="synonym">Sciaena lucida</name>
    <dbReference type="NCBI Taxonomy" id="240159"/>
    <lineage>
        <taxon>Eukaryota</taxon>
        <taxon>Metazoa</taxon>
        <taxon>Chordata</taxon>
        <taxon>Craniata</taxon>
        <taxon>Vertebrata</taxon>
        <taxon>Euteleostomi</taxon>
        <taxon>Actinopterygii</taxon>
        <taxon>Neopterygii</taxon>
        <taxon>Teleostei</taxon>
        <taxon>Neoteleostei</taxon>
        <taxon>Acanthomorphata</taxon>
        <taxon>Eupercaria</taxon>
        <taxon>Sciaenidae</taxon>
        <taxon>Collichthys</taxon>
    </lineage>
</organism>
<protein>
    <recommendedName>
        <fullName evidence="2">Protein Flattop</fullName>
    </recommendedName>
    <alternativeName>
        <fullName evidence="3">Cilia- and flagella-associated protein 126</fullName>
    </alternativeName>
</protein>
<feature type="region of interest" description="Disordered" evidence="5">
    <location>
        <begin position="151"/>
        <end position="303"/>
    </location>
</feature>
<dbReference type="EMBL" id="CM014087">
    <property type="protein sequence ID" value="TKS76931.1"/>
    <property type="molecule type" value="Genomic_DNA"/>
</dbReference>
<evidence type="ECO:0000256" key="6">
    <source>
        <dbReference type="SAM" id="SignalP"/>
    </source>
</evidence>
<dbReference type="STRING" id="240159.A0A4U5UR15"/>
<keyword evidence="6" id="KW-0732">Signal</keyword>
<dbReference type="CDD" id="cd23705">
    <property type="entry name" value="Flattop"/>
    <property type="match status" value="1"/>
</dbReference>
<comment type="function">
    <text evidence="4">Microtubule inner protein (MIP) part of the dynein-decorated doublet microtubules (DMTs) in cilia axoneme. Acts as a regulator of cilium basal body docking and positioning in mono- and multiciliated cells. Regulates basal body docking and cilia formation in multiciliated lung cells. Regulates kinocilium positioning and stereocilia bundle morphogenesis in the inner ear.</text>
</comment>
<dbReference type="PANTHER" id="PTHR34639">
    <property type="entry name" value="PROTEIN FLATTOP"/>
    <property type="match status" value="1"/>
</dbReference>
<dbReference type="GO" id="GO:0036064">
    <property type="term" value="C:ciliary basal body"/>
    <property type="evidence" value="ECO:0007669"/>
    <property type="project" value="TreeGrafter"/>
</dbReference>
<dbReference type="Pfam" id="PF22611">
    <property type="entry name" value="CFAP126"/>
    <property type="match status" value="1"/>
</dbReference>
<feature type="signal peptide" evidence="6">
    <location>
        <begin position="1"/>
        <end position="16"/>
    </location>
</feature>
<sequence>MFFLSFFLSFFPINRCSRNRLSLFPCLSLKSLERGGQLDCVATQRVNKQTRRLQTDAEMSSSYSANQYDSAFKSQRLQNWCETKHFKERPSAQSGRTTFIANDRGHLLPGMVKRGSAWPDFKGTWDLPARIPAHHINPTSRSVEGLKRLTSWGFDPQHTGKSRPHSGSRNTERLLDVAEQTNRDEHHDGAAPSSAAEARPAFKDPPVAGGERTASQNSKDSQAAVPGPAGQPAQKKQVTQAAAKDRPLSQYSAAEGKTAAKEGTNSRSSTGRGRPGSNVSEKVASQEAPSSSKRSHRDAQQDQ</sequence>
<reference evidence="7 8" key="1">
    <citation type="submission" date="2019-01" db="EMBL/GenBank/DDBJ databases">
        <title>Genome Assembly of Collichthys lucidus.</title>
        <authorList>
            <person name="Cai M."/>
            <person name="Xiao S."/>
        </authorList>
    </citation>
    <scope>NUCLEOTIDE SEQUENCE [LARGE SCALE GENOMIC DNA]</scope>
    <source>
        <strain evidence="7">JT15FE1705JMU</strain>
        <tissue evidence="7">Muscle</tissue>
    </source>
</reference>
<gene>
    <name evidence="7" type="ORF">D9C73_011021</name>
</gene>
<comment type="similarity">
    <text evidence="1">Belongs to the Flattop family.</text>
</comment>
<dbReference type="InterPro" id="IPR038797">
    <property type="entry name" value="Fltp"/>
</dbReference>
<accession>A0A4U5UR15</accession>
<dbReference type="GO" id="GO:0044782">
    <property type="term" value="P:cilium organization"/>
    <property type="evidence" value="ECO:0007669"/>
    <property type="project" value="TreeGrafter"/>
</dbReference>
<dbReference type="AlphaFoldDB" id="A0A4U5UR15"/>
<feature type="compositionally biased region" description="Low complexity" evidence="5">
    <location>
        <begin position="222"/>
        <end position="242"/>
    </location>
</feature>
<keyword evidence="8" id="KW-1185">Reference proteome</keyword>
<evidence type="ECO:0000313" key="8">
    <source>
        <dbReference type="Proteomes" id="UP000298787"/>
    </source>
</evidence>
<proteinExistence type="inferred from homology"/>
<feature type="chain" id="PRO_5020221880" description="Protein Flattop" evidence="6">
    <location>
        <begin position="17"/>
        <end position="303"/>
    </location>
</feature>
<evidence type="ECO:0000256" key="5">
    <source>
        <dbReference type="SAM" id="MobiDB-lite"/>
    </source>
</evidence>
<evidence type="ECO:0000256" key="2">
    <source>
        <dbReference type="ARBA" id="ARBA00019181"/>
    </source>
</evidence>
<evidence type="ECO:0000313" key="7">
    <source>
        <dbReference type="EMBL" id="TKS76931.1"/>
    </source>
</evidence>
<feature type="compositionally biased region" description="Low complexity" evidence="5">
    <location>
        <begin position="190"/>
        <end position="199"/>
    </location>
</feature>
<dbReference type="PANTHER" id="PTHR34639:SF1">
    <property type="entry name" value="PROTEIN FLATTOP"/>
    <property type="match status" value="1"/>
</dbReference>